<dbReference type="Pfam" id="PF00037">
    <property type="entry name" value="Fer4"/>
    <property type="match status" value="1"/>
</dbReference>
<proteinExistence type="predicted"/>
<dbReference type="GO" id="GO:0052592">
    <property type="term" value="F:oxidoreductase activity, acting on CH or CH2 groups, with an iron-sulfur protein as acceptor"/>
    <property type="evidence" value="ECO:0007669"/>
    <property type="project" value="TreeGrafter"/>
</dbReference>
<dbReference type="Gene3D" id="3.30.70.20">
    <property type="match status" value="1"/>
</dbReference>
<comment type="caution">
    <text evidence="2">The sequence shown here is derived from an EMBL/GenBank/DDBJ whole genome shotgun (WGS) entry which is preliminary data.</text>
</comment>
<protein>
    <recommendedName>
        <fullName evidence="1">4Fe-4S ferredoxin-type domain-containing protein</fullName>
    </recommendedName>
</protein>
<dbReference type="Pfam" id="PF04422">
    <property type="entry name" value="FrhB_FdhB_N"/>
    <property type="match status" value="1"/>
</dbReference>
<reference evidence="2 3" key="1">
    <citation type="journal article" date="2016" name="Nat. Commun.">
        <title>Thousands of microbial genomes shed light on interconnected biogeochemical processes in an aquifer system.</title>
        <authorList>
            <person name="Anantharaman K."/>
            <person name="Brown C.T."/>
            <person name="Hug L.A."/>
            <person name="Sharon I."/>
            <person name="Castelle C.J."/>
            <person name="Probst A.J."/>
            <person name="Thomas B.C."/>
            <person name="Singh A."/>
            <person name="Wilkins M.J."/>
            <person name="Karaoz U."/>
            <person name="Brodie E.L."/>
            <person name="Williams K.H."/>
            <person name="Hubbard S.S."/>
            <person name="Banfield J.F."/>
        </authorList>
    </citation>
    <scope>NUCLEOTIDE SEQUENCE [LARGE SCALE GENOMIC DNA]</scope>
</reference>
<feature type="domain" description="4Fe-4S ferredoxin-type" evidence="1">
    <location>
        <begin position="11"/>
        <end position="40"/>
    </location>
</feature>
<dbReference type="Pfam" id="PF04432">
    <property type="entry name" value="FrhB_FdhB_C"/>
    <property type="match status" value="1"/>
</dbReference>
<evidence type="ECO:0000259" key="1">
    <source>
        <dbReference type="PROSITE" id="PS51379"/>
    </source>
</evidence>
<dbReference type="PANTHER" id="PTHR31332:SF0">
    <property type="entry name" value="7-HYDROXYMETHYL CHLOROPHYLL A REDUCTASE, CHLOROPLASTIC"/>
    <property type="match status" value="1"/>
</dbReference>
<dbReference type="InterPro" id="IPR007516">
    <property type="entry name" value="Co_F420_Hydgase/DH_bsu_N"/>
</dbReference>
<dbReference type="InterPro" id="IPR007525">
    <property type="entry name" value="FrhB_FdhB_C"/>
</dbReference>
<organism evidence="2 3">
    <name type="scientific">Candidatus Beckwithbacteria bacterium RBG_13_42_9</name>
    <dbReference type="NCBI Taxonomy" id="1797457"/>
    <lineage>
        <taxon>Bacteria</taxon>
        <taxon>Candidatus Beckwithiibacteriota</taxon>
    </lineage>
</organism>
<dbReference type="PROSITE" id="PS51379">
    <property type="entry name" value="4FE4S_FER_2"/>
    <property type="match status" value="1"/>
</dbReference>
<dbReference type="InterPro" id="IPR045220">
    <property type="entry name" value="FRHB/FDHB/HCAR-like"/>
</dbReference>
<evidence type="ECO:0000313" key="3">
    <source>
        <dbReference type="Proteomes" id="UP000177006"/>
    </source>
</evidence>
<dbReference type="STRING" id="1797457.A2160_02470"/>
<gene>
    <name evidence="2" type="ORF">A2160_02470</name>
</gene>
<dbReference type="Proteomes" id="UP000177006">
    <property type="component" value="Unassembled WGS sequence"/>
</dbReference>
<dbReference type="PANTHER" id="PTHR31332">
    <property type="entry name" value="7-HYDROXYMETHYL CHLOROPHYLL A REDUCTASE, CHLOROPLASTIC"/>
    <property type="match status" value="1"/>
</dbReference>
<dbReference type="InterPro" id="IPR017896">
    <property type="entry name" value="4Fe4S_Fe-S-bd"/>
</dbReference>
<sequence length="450" mass="51662">MTKDLAWQKLKNQVIDKGLCTRCGSCVGLCQTGSIRFYHELDECLPEKNKPCGCEACRKTSWQACSGKDVPFPQIEKYLFNKLSSNRFLGNISRSFVGYSQDPTIRYLSASGGLITTTLLYLLKTKKIDAAVVVGNNQAEPYKPEVKLAKTAKEIILAAQSKYAIVPVNTILRKVSKFEGKVAYVGLPCQVHSLRKLQLENHPSVKNIVFVLGSYCGINLHYTAVKSFIKNQGIHHLSQIKSLQFRAGEWPGKMRVETKNGRVFELEKFYANYLIPFYAMKRCLVCTDLTNELADISFGDAWAPRYEERKQGWSLILTRTPKENLLIEEMRRQKVVHLEPISIPKVINMHSHMLDFKKRGAFIRIFRKPISDQPNYDYAPVNIAYKRQFFEYFISSLFWLGQTKLAHLLIEHFPIKFTGNIFMQARLIWKKLTYTSKRSGLGDLKFKTLD</sequence>
<evidence type="ECO:0000313" key="2">
    <source>
        <dbReference type="EMBL" id="OGD63328.1"/>
    </source>
</evidence>
<name>A0A1F5E7I2_9BACT</name>
<accession>A0A1F5E7I2</accession>
<dbReference type="AlphaFoldDB" id="A0A1F5E7I2"/>
<dbReference type="EMBL" id="MEZK01000010">
    <property type="protein sequence ID" value="OGD63328.1"/>
    <property type="molecule type" value="Genomic_DNA"/>
</dbReference>